<protein>
    <submittedName>
        <fullName evidence="2">Uncharacterized protein</fullName>
    </submittedName>
</protein>
<reference evidence="2 3" key="1">
    <citation type="submission" date="2021-06" db="EMBL/GenBank/DDBJ databases">
        <authorList>
            <person name="Palmer J.M."/>
        </authorList>
    </citation>
    <scope>NUCLEOTIDE SEQUENCE [LARGE SCALE GENOMIC DNA]</scope>
    <source>
        <strain evidence="2 3">CL_MEX2019</strain>
        <tissue evidence="2">Muscle</tissue>
    </source>
</reference>
<keyword evidence="3" id="KW-1185">Reference proteome</keyword>
<dbReference type="Proteomes" id="UP001352852">
    <property type="component" value="Unassembled WGS sequence"/>
</dbReference>
<dbReference type="EMBL" id="JAHUTJ010053693">
    <property type="protein sequence ID" value="MED6285538.1"/>
    <property type="molecule type" value="Genomic_DNA"/>
</dbReference>
<keyword evidence="1" id="KW-0175">Coiled coil</keyword>
<gene>
    <name evidence="2" type="ORF">CHARACLAT_030295</name>
</gene>
<feature type="coiled-coil region" evidence="1">
    <location>
        <begin position="78"/>
        <end position="105"/>
    </location>
</feature>
<organism evidence="2 3">
    <name type="scientific">Characodon lateralis</name>
    <dbReference type="NCBI Taxonomy" id="208331"/>
    <lineage>
        <taxon>Eukaryota</taxon>
        <taxon>Metazoa</taxon>
        <taxon>Chordata</taxon>
        <taxon>Craniata</taxon>
        <taxon>Vertebrata</taxon>
        <taxon>Euteleostomi</taxon>
        <taxon>Actinopterygii</taxon>
        <taxon>Neopterygii</taxon>
        <taxon>Teleostei</taxon>
        <taxon>Neoteleostei</taxon>
        <taxon>Acanthomorphata</taxon>
        <taxon>Ovalentaria</taxon>
        <taxon>Atherinomorphae</taxon>
        <taxon>Cyprinodontiformes</taxon>
        <taxon>Goodeidae</taxon>
        <taxon>Characodon</taxon>
    </lineage>
</organism>
<evidence type="ECO:0000256" key="1">
    <source>
        <dbReference type="SAM" id="Coils"/>
    </source>
</evidence>
<sequence>MQAQEAIGALILLSSEESKALNGYSIEDCEARIQELLQVIKNPPKDTQVADVLGQLTLLYQRRVRLEVEQRFKLQFMLNNTLQTAEATRCELLEVEERLEAARRLEVAERSRDTPPSLED</sequence>
<accession>A0ABU7EGZ8</accession>
<name>A0ABU7EGZ8_9TELE</name>
<evidence type="ECO:0000313" key="3">
    <source>
        <dbReference type="Proteomes" id="UP001352852"/>
    </source>
</evidence>
<proteinExistence type="predicted"/>
<evidence type="ECO:0000313" key="2">
    <source>
        <dbReference type="EMBL" id="MED6285538.1"/>
    </source>
</evidence>
<comment type="caution">
    <text evidence="2">The sequence shown here is derived from an EMBL/GenBank/DDBJ whole genome shotgun (WGS) entry which is preliminary data.</text>
</comment>